<reference evidence="1 2" key="1">
    <citation type="journal article" date="2018" name="Front. Plant Sci.">
        <title>Red Clover (Trifolium pratense) and Zigzag Clover (T. medium) - A Picture of Genomic Similarities and Differences.</title>
        <authorList>
            <person name="Dluhosova J."/>
            <person name="Istvanek J."/>
            <person name="Nedelnik J."/>
            <person name="Repkova J."/>
        </authorList>
    </citation>
    <scope>NUCLEOTIDE SEQUENCE [LARGE SCALE GENOMIC DNA]</scope>
    <source>
        <strain evidence="2">cv. 10/8</strain>
        <tissue evidence="1">Leaf</tissue>
    </source>
</reference>
<dbReference type="EMBL" id="LXQA010130142">
    <property type="protein sequence ID" value="MCI22363.1"/>
    <property type="molecule type" value="Genomic_DNA"/>
</dbReference>
<sequence>ADALANMGCDHGPRIRLYEQCPARLRTLLLADIMGITTPKVIAI</sequence>
<organism evidence="1 2">
    <name type="scientific">Trifolium medium</name>
    <dbReference type="NCBI Taxonomy" id="97028"/>
    <lineage>
        <taxon>Eukaryota</taxon>
        <taxon>Viridiplantae</taxon>
        <taxon>Streptophyta</taxon>
        <taxon>Embryophyta</taxon>
        <taxon>Tracheophyta</taxon>
        <taxon>Spermatophyta</taxon>
        <taxon>Magnoliopsida</taxon>
        <taxon>eudicotyledons</taxon>
        <taxon>Gunneridae</taxon>
        <taxon>Pentapetalae</taxon>
        <taxon>rosids</taxon>
        <taxon>fabids</taxon>
        <taxon>Fabales</taxon>
        <taxon>Fabaceae</taxon>
        <taxon>Papilionoideae</taxon>
        <taxon>50 kb inversion clade</taxon>
        <taxon>NPAAA clade</taxon>
        <taxon>Hologalegina</taxon>
        <taxon>IRL clade</taxon>
        <taxon>Trifolieae</taxon>
        <taxon>Trifolium</taxon>
    </lineage>
</organism>
<proteinExistence type="predicted"/>
<accession>A0A392QDB7</accession>
<keyword evidence="2" id="KW-1185">Reference proteome</keyword>
<protein>
    <submittedName>
        <fullName evidence="1">Uncharacterized protein</fullName>
    </submittedName>
</protein>
<evidence type="ECO:0000313" key="1">
    <source>
        <dbReference type="EMBL" id="MCI22363.1"/>
    </source>
</evidence>
<dbReference type="Proteomes" id="UP000265520">
    <property type="component" value="Unassembled WGS sequence"/>
</dbReference>
<evidence type="ECO:0000313" key="2">
    <source>
        <dbReference type="Proteomes" id="UP000265520"/>
    </source>
</evidence>
<comment type="caution">
    <text evidence="1">The sequence shown here is derived from an EMBL/GenBank/DDBJ whole genome shotgun (WGS) entry which is preliminary data.</text>
</comment>
<feature type="non-terminal residue" evidence="1">
    <location>
        <position position="1"/>
    </location>
</feature>
<dbReference type="AlphaFoldDB" id="A0A392QDB7"/>
<name>A0A392QDB7_9FABA</name>